<proteinExistence type="predicted"/>
<dbReference type="InterPro" id="IPR050328">
    <property type="entry name" value="Dev_Immune_Receptor"/>
</dbReference>
<dbReference type="GeneTree" id="ENSGT00940000164427"/>
<dbReference type="SMART" id="SM00369">
    <property type="entry name" value="LRR_TYP"/>
    <property type="match status" value="6"/>
</dbReference>
<sequence>MSLNSYTQQVPSCLPQFLGPERFLCNSSSLREFPSGFPSETKSIFVDSTQISNLAADALQGLPELQELYLFDNQLKTLPSGLFHNLPALQSLDFSRNLLEDLPADLFAPVTSLASLSLSANQLTELRPSWFVTLKELKNLRLDHNQLKEIPPNCFRTLTLVSLDLSSNLLRCLSPEMFQGLTFLEMLNLINNPIVGLDFSSQNSLASMGKLQLPEFPSQNVRTSIPTIPQSAMDGCELPTAALGPSGICSPPIFQAAQLRNTLS</sequence>
<dbReference type="GO" id="GO:0031012">
    <property type="term" value="C:extracellular matrix"/>
    <property type="evidence" value="ECO:0007669"/>
    <property type="project" value="TreeGrafter"/>
</dbReference>
<keyword evidence="3" id="KW-0677">Repeat</keyword>
<dbReference type="PANTHER" id="PTHR24373">
    <property type="entry name" value="SLIT RELATED LEUCINE-RICH REPEAT NEURONAL PROTEIN"/>
    <property type="match status" value="1"/>
</dbReference>
<dbReference type="GO" id="GO:0005615">
    <property type="term" value="C:extracellular space"/>
    <property type="evidence" value="ECO:0007669"/>
    <property type="project" value="TreeGrafter"/>
</dbReference>
<evidence type="ECO:0000256" key="3">
    <source>
        <dbReference type="ARBA" id="ARBA00022737"/>
    </source>
</evidence>
<dbReference type="Ensembl" id="ENSPTXT00000024107.1">
    <property type="protein sequence ID" value="ENSPTXP00000023380.1"/>
    <property type="gene ID" value="ENSPTXG00000016245.1"/>
</dbReference>
<dbReference type="OMA" id="NTPFPII"/>
<keyword evidence="5" id="KW-1185">Reference proteome</keyword>
<dbReference type="PROSITE" id="PS51450">
    <property type="entry name" value="LRR"/>
    <property type="match status" value="2"/>
</dbReference>
<dbReference type="Gene3D" id="3.80.10.10">
    <property type="entry name" value="Ribonuclease Inhibitor"/>
    <property type="match status" value="1"/>
</dbReference>
<dbReference type="InterPro" id="IPR003591">
    <property type="entry name" value="Leu-rich_rpt_typical-subtyp"/>
</dbReference>
<evidence type="ECO:0000256" key="1">
    <source>
        <dbReference type="ARBA" id="ARBA00022614"/>
    </source>
</evidence>
<name>A0A670ZKV5_PSETE</name>
<organism evidence="4 5">
    <name type="scientific">Pseudonaja textilis</name>
    <name type="common">Eastern brown snake</name>
    <dbReference type="NCBI Taxonomy" id="8673"/>
    <lineage>
        <taxon>Eukaryota</taxon>
        <taxon>Metazoa</taxon>
        <taxon>Chordata</taxon>
        <taxon>Craniata</taxon>
        <taxon>Vertebrata</taxon>
        <taxon>Euteleostomi</taxon>
        <taxon>Lepidosauria</taxon>
        <taxon>Squamata</taxon>
        <taxon>Bifurcata</taxon>
        <taxon>Unidentata</taxon>
        <taxon>Episquamata</taxon>
        <taxon>Toxicofera</taxon>
        <taxon>Serpentes</taxon>
        <taxon>Colubroidea</taxon>
        <taxon>Elapidae</taxon>
        <taxon>Hydrophiinae</taxon>
        <taxon>Pseudonaja</taxon>
    </lineage>
</organism>
<accession>A0A670ZKV5</accession>
<evidence type="ECO:0000313" key="4">
    <source>
        <dbReference type="Ensembl" id="ENSPTXP00000023380.1"/>
    </source>
</evidence>
<dbReference type="SUPFAM" id="SSF52058">
    <property type="entry name" value="L domain-like"/>
    <property type="match status" value="1"/>
</dbReference>
<reference evidence="4" key="1">
    <citation type="submission" date="2025-08" db="UniProtKB">
        <authorList>
            <consortium name="Ensembl"/>
        </authorList>
    </citation>
    <scope>IDENTIFICATION</scope>
</reference>
<protein>
    <submittedName>
        <fullName evidence="4">Uncharacterized protein</fullName>
    </submittedName>
</protein>
<evidence type="ECO:0000256" key="2">
    <source>
        <dbReference type="ARBA" id="ARBA00022729"/>
    </source>
</evidence>
<dbReference type="Proteomes" id="UP000472273">
    <property type="component" value="Unplaced"/>
</dbReference>
<evidence type="ECO:0000313" key="5">
    <source>
        <dbReference type="Proteomes" id="UP000472273"/>
    </source>
</evidence>
<dbReference type="PANTHER" id="PTHR24373:SF370">
    <property type="entry name" value="FISH-LIPS, ISOFORM E"/>
    <property type="match status" value="1"/>
</dbReference>
<keyword evidence="2" id="KW-0732">Signal</keyword>
<dbReference type="InterPro" id="IPR001611">
    <property type="entry name" value="Leu-rich_rpt"/>
</dbReference>
<reference evidence="4" key="2">
    <citation type="submission" date="2025-09" db="UniProtKB">
        <authorList>
            <consortium name="Ensembl"/>
        </authorList>
    </citation>
    <scope>IDENTIFICATION</scope>
</reference>
<keyword evidence="1" id="KW-0433">Leucine-rich repeat</keyword>
<dbReference type="Pfam" id="PF13855">
    <property type="entry name" value="LRR_8"/>
    <property type="match status" value="2"/>
</dbReference>
<dbReference type="InterPro" id="IPR032675">
    <property type="entry name" value="LRR_dom_sf"/>
</dbReference>
<dbReference type="AlphaFoldDB" id="A0A670ZKV5"/>